<keyword evidence="3" id="KW-0479">Metal-binding</keyword>
<accession>A0A1W1DBF7</accession>
<evidence type="ECO:0000259" key="6">
    <source>
        <dbReference type="PROSITE" id="PS51007"/>
    </source>
</evidence>
<keyword evidence="4" id="KW-0249">Electron transport</keyword>
<dbReference type="InterPro" id="IPR036909">
    <property type="entry name" value="Cyt_c-like_dom_sf"/>
</dbReference>
<dbReference type="SUPFAM" id="SSF46626">
    <property type="entry name" value="Cytochrome c"/>
    <property type="match status" value="1"/>
</dbReference>
<proteinExistence type="predicted"/>
<dbReference type="PANTHER" id="PTHR35008">
    <property type="entry name" value="BLL4482 PROTEIN-RELATED"/>
    <property type="match status" value="1"/>
</dbReference>
<evidence type="ECO:0000256" key="3">
    <source>
        <dbReference type="ARBA" id="ARBA00022723"/>
    </source>
</evidence>
<dbReference type="GO" id="GO:0020037">
    <property type="term" value="F:heme binding"/>
    <property type="evidence" value="ECO:0007669"/>
    <property type="project" value="InterPro"/>
</dbReference>
<dbReference type="EMBL" id="FPHQ01000255">
    <property type="protein sequence ID" value="SFV77938.1"/>
    <property type="molecule type" value="Genomic_DNA"/>
</dbReference>
<protein>
    <submittedName>
        <fullName evidence="7">Cytochrome c family protein</fullName>
    </submittedName>
</protein>
<dbReference type="PROSITE" id="PS51257">
    <property type="entry name" value="PROKAR_LIPOPROTEIN"/>
    <property type="match status" value="1"/>
</dbReference>
<evidence type="ECO:0000256" key="5">
    <source>
        <dbReference type="ARBA" id="ARBA00023004"/>
    </source>
</evidence>
<dbReference type="InterPro" id="IPR008168">
    <property type="entry name" value="Cyt_C_IC"/>
</dbReference>
<feature type="domain" description="Cytochrome c" evidence="6">
    <location>
        <begin position="50"/>
        <end position="144"/>
    </location>
</feature>
<dbReference type="InterPro" id="IPR009056">
    <property type="entry name" value="Cyt_c-like_dom"/>
</dbReference>
<dbReference type="AlphaFoldDB" id="A0A1W1DBF7"/>
<sequence>MKVLVILSSALFLTGCFDSDAPEKELAKAPVEESEQADQSSLSENVELKKSTNLGQSVFDKNCIACHGKIGEGLVKDWKKRDADGKFPAPPINGTAHAWHHSPKALLATINNGGVKLGGWMPGFKDKLSEDEKQGLLDYVHSLWPNELQQKYDDRFK</sequence>
<dbReference type="PRINTS" id="PR00605">
    <property type="entry name" value="CYTCHROMECIC"/>
</dbReference>
<dbReference type="PANTHER" id="PTHR35008:SF8">
    <property type="entry name" value="ALCOHOL DEHYDROGENASE CYTOCHROME C SUBUNIT"/>
    <property type="match status" value="1"/>
</dbReference>
<dbReference type="Pfam" id="PF13442">
    <property type="entry name" value="Cytochrome_CBB3"/>
    <property type="match status" value="1"/>
</dbReference>
<evidence type="ECO:0000256" key="4">
    <source>
        <dbReference type="ARBA" id="ARBA00022982"/>
    </source>
</evidence>
<reference evidence="7" key="1">
    <citation type="submission" date="2016-10" db="EMBL/GenBank/DDBJ databases">
        <authorList>
            <person name="de Groot N.N."/>
        </authorList>
    </citation>
    <scope>NUCLEOTIDE SEQUENCE</scope>
</reference>
<keyword evidence="5" id="KW-0408">Iron</keyword>
<dbReference type="InterPro" id="IPR051459">
    <property type="entry name" value="Cytochrome_c-type_DH"/>
</dbReference>
<dbReference type="PROSITE" id="PS51007">
    <property type="entry name" value="CYTC"/>
    <property type="match status" value="1"/>
</dbReference>
<gene>
    <name evidence="7" type="ORF">MNB_SUP05-10-429</name>
</gene>
<evidence type="ECO:0000256" key="2">
    <source>
        <dbReference type="ARBA" id="ARBA00022617"/>
    </source>
</evidence>
<dbReference type="Gene3D" id="1.10.760.10">
    <property type="entry name" value="Cytochrome c-like domain"/>
    <property type="match status" value="1"/>
</dbReference>
<evidence type="ECO:0000256" key="1">
    <source>
        <dbReference type="ARBA" id="ARBA00022448"/>
    </source>
</evidence>
<organism evidence="7">
    <name type="scientific">hydrothermal vent metagenome</name>
    <dbReference type="NCBI Taxonomy" id="652676"/>
    <lineage>
        <taxon>unclassified sequences</taxon>
        <taxon>metagenomes</taxon>
        <taxon>ecological metagenomes</taxon>
    </lineage>
</organism>
<keyword evidence="2" id="KW-0349">Heme</keyword>
<evidence type="ECO:0000313" key="7">
    <source>
        <dbReference type="EMBL" id="SFV77938.1"/>
    </source>
</evidence>
<dbReference type="GO" id="GO:0005506">
    <property type="term" value="F:iron ion binding"/>
    <property type="evidence" value="ECO:0007669"/>
    <property type="project" value="InterPro"/>
</dbReference>
<dbReference type="GO" id="GO:0009055">
    <property type="term" value="F:electron transfer activity"/>
    <property type="evidence" value="ECO:0007669"/>
    <property type="project" value="InterPro"/>
</dbReference>
<name>A0A1W1DBF7_9ZZZZ</name>
<keyword evidence="1" id="KW-0813">Transport</keyword>